<comment type="caution">
    <text evidence="8">The sequence shown here is derived from an EMBL/GenBank/DDBJ whole genome shotgun (WGS) entry which is preliminary data.</text>
</comment>
<organism evidence="8 9">
    <name type="scientific">Dyadobacter helix</name>
    <dbReference type="NCBI Taxonomy" id="2822344"/>
    <lineage>
        <taxon>Bacteria</taxon>
        <taxon>Pseudomonadati</taxon>
        <taxon>Bacteroidota</taxon>
        <taxon>Cytophagia</taxon>
        <taxon>Cytophagales</taxon>
        <taxon>Spirosomataceae</taxon>
        <taxon>Dyadobacter</taxon>
    </lineage>
</organism>
<dbReference type="CDD" id="cd08977">
    <property type="entry name" value="SusD"/>
    <property type="match status" value="1"/>
</dbReference>
<name>A0A916JFU8_9BACT</name>
<dbReference type="InterPro" id="IPR011990">
    <property type="entry name" value="TPR-like_helical_dom_sf"/>
</dbReference>
<feature type="domain" description="RagB/SusD" evidence="6">
    <location>
        <begin position="312"/>
        <end position="491"/>
    </location>
</feature>
<reference evidence="8" key="1">
    <citation type="submission" date="2021-04" db="EMBL/GenBank/DDBJ databases">
        <authorList>
            <person name="Rodrigo-Torres L."/>
            <person name="Arahal R. D."/>
            <person name="Lucena T."/>
        </authorList>
    </citation>
    <scope>NUCLEOTIDE SEQUENCE</scope>
    <source>
        <strain evidence="8">CECT 9275</strain>
    </source>
</reference>
<evidence type="ECO:0000256" key="1">
    <source>
        <dbReference type="ARBA" id="ARBA00004442"/>
    </source>
</evidence>
<dbReference type="InterPro" id="IPR033985">
    <property type="entry name" value="SusD-like_N"/>
</dbReference>
<evidence type="ECO:0000259" key="7">
    <source>
        <dbReference type="Pfam" id="PF14322"/>
    </source>
</evidence>
<dbReference type="Pfam" id="PF14322">
    <property type="entry name" value="SusD-like_3"/>
    <property type="match status" value="1"/>
</dbReference>
<evidence type="ECO:0000313" key="8">
    <source>
        <dbReference type="EMBL" id="CAG5008893.1"/>
    </source>
</evidence>
<gene>
    <name evidence="8" type="ORF">DYBT9275_04379</name>
</gene>
<dbReference type="AlphaFoldDB" id="A0A916JFU8"/>
<evidence type="ECO:0000259" key="6">
    <source>
        <dbReference type="Pfam" id="PF07980"/>
    </source>
</evidence>
<dbReference type="EMBL" id="CAJRAF010000002">
    <property type="protein sequence ID" value="CAG5008893.1"/>
    <property type="molecule type" value="Genomic_DNA"/>
</dbReference>
<dbReference type="GO" id="GO:0009279">
    <property type="term" value="C:cell outer membrane"/>
    <property type="evidence" value="ECO:0007669"/>
    <property type="project" value="UniProtKB-SubCell"/>
</dbReference>
<evidence type="ECO:0000313" key="9">
    <source>
        <dbReference type="Proteomes" id="UP000680038"/>
    </source>
</evidence>
<keyword evidence="9" id="KW-1185">Reference proteome</keyword>
<evidence type="ECO:0000256" key="4">
    <source>
        <dbReference type="ARBA" id="ARBA00023136"/>
    </source>
</evidence>
<feature type="domain" description="SusD-like N-terminal" evidence="7">
    <location>
        <begin position="72"/>
        <end position="214"/>
    </location>
</feature>
<evidence type="ECO:0000256" key="3">
    <source>
        <dbReference type="ARBA" id="ARBA00022729"/>
    </source>
</evidence>
<dbReference type="InterPro" id="IPR012944">
    <property type="entry name" value="SusD_RagB_dom"/>
</dbReference>
<dbReference type="Gene3D" id="1.25.40.390">
    <property type="match status" value="1"/>
</dbReference>
<keyword evidence="4" id="KW-0472">Membrane</keyword>
<comment type="subcellular location">
    <subcellularLocation>
        <location evidence="1">Cell outer membrane</location>
    </subcellularLocation>
</comment>
<dbReference type="Pfam" id="PF07980">
    <property type="entry name" value="SusD_RagB"/>
    <property type="match status" value="1"/>
</dbReference>
<accession>A0A916JFU8</accession>
<dbReference type="Proteomes" id="UP000680038">
    <property type="component" value="Unassembled WGS sequence"/>
</dbReference>
<evidence type="ECO:0000256" key="2">
    <source>
        <dbReference type="ARBA" id="ARBA00006275"/>
    </source>
</evidence>
<sequence length="493" mass="55666">MLMKKYIIYFCLVYGLFSCSILEEKNKGLLTPETYYTTPEQLEASVVTVYKQLTTIYERTGRGTCAMFGADDVTTSKVNVDILEYEIFKPTGANTSLTNWWGQSYKGINFANNIIVNSAKVPDSDAKKYALGQAYFGRAWFYFFLVRIHNKIPLITDLTVHSDLTASEPREVYELIISDLKKAEEMLPDAWTDYKAKMGVTSGAAKAALSLVYLNMAGYPLKDESKYALAAEKAKEVIDNANRWGYKLVANYADLWKNVRFNDEIVFGLYYNDKNGDANQSGPLCGSPSEYAGWDYFFAELNFFKAFPAGPRKDATFWTKFPILNSNGTVTIKDWTEIQQKRPYYKKYIECDNFDWNKPWINVGWTSSRTNQVIRFAEVLLIYAEAKAMSGAPDATAYAAINKVRNRAGLANLTAGLSREAFRDSVIAERGWEFAGLEPNASRWFDLVRTEGVEKAAANRDASEIQLAVKPTKSNYFAPIPDSELLLNPKLAE</sequence>
<protein>
    <submittedName>
        <fullName evidence="8">SusD-like protein P2</fullName>
    </submittedName>
</protein>
<evidence type="ECO:0000256" key="5">
    <source>
        <dbReference type="ARBA" id="ARBA00023237"/>
    </source>
</evidence>
<dbReference type="SUPFAM" id="SSF48452">
    <property type="entry name" value="TPR-like"/>
    <property type="match status" value="1"/>
</dbReference>
<dbReference type="PROSITE" id="PS51257">
    <property type="entry name" value="PROKAR_LIPOPROTEIN"/>
    <property type="match status" value="1"/>
</dbReference>
<comment type="similarity">
    <text evidence="2">Belongs to the SusD family.</text>
</comment>
<keyword evidence="3" id="KW-0732">Signal</keyword>
<proteinExistence type="inferred from homology"/>
<keyword evidence="5" id="KW-0998">Cell outer membrane</keyword>